<feature type="chain" id="PRO_5027537756" evidence="14">
    <location>
        <begin position="18"/>
        <end position="1026"/>
    </location>
</feature>
<evidence type="ECO:0000256" key="8">
    <source>
        <dbReference type="ARBA" id="ARBA00022840"/>
    </source>
</evidence>
<comment type="subcellular location">
    <subcellularLocation>
        <location evidence="1">Membrane</location>
        <topology evidence="1">Single-pass membrane protein</topology>
    </subcellularLocation>
</comment>
<dbReference type="PANTHER" id="PTHR48003">
    <property type="entry name" value="OS07G0626500 PROTEIN"/>
    <property type="match status" value="1"/>
</dbReference>
<dbReference type="SMART" id="SM00369">
    <property type="entry name" value="LRR_TYP"/>
    <property type="match status" value="6"/>
</dbReference>
<dbReference type="PRINTS" id="PR00019">
    <property type="entry name" value="LEURICHRPT"/>
</dbReference>
<feature type="region of interest" description="Disordered" evidence="12">
    <location>
        <begin position="691"/>
        <end position="710"/>
    </location>
</feature>
<evidence type="ECO:0000256" key="12">
    <source>
        <dbReference type="SAM" id="MobiDB-lite"/>
    </source>
</evidence>
<dbReference type="InterPro" id="IPR000719">
    <property type="entry name" value="Prot_kinase_dom"/>
</dbReference>
<evidence type="ECO:0000256" key="9">
    <source>
        <dbReference type="ARBA" id="ARBA00022989"/>
    </source>
</evidence>
<dbReference type="CDD" id="cd14066">
    <property type="entry name" value="STKc_IRAK"/>
    <property type="match status" value="1"/>
</dbReference>
<dbReference type="InterPro" id="IPR032675">
    <property type="entry name" value="LRR_dom_sf"/>
</dbReference>
<dbReference type="Pfam" id="PF07714">
    <property type="entry name" value="PK_Tyr_Ser-Thr"/>
    <property type="match status" value="1"/>
</dbReference>
<dbReference type="RefSeq" id="XP_020108255.1">
    <property type="nucleotide sequence ID" value="XM_020252666.1"/>
</dbReference>
<dbReference type="Pfam" id="PF08263">
    <property type="entry name" value="LRRNT_2"/>
    <property type="match status" value="1"/>
</dbReference>
<dbReference type="Proteomes" id="UP000515123">
    <property type="component" value="Linkage group 18"/>
</dbReference>
<dbReference type="SUPFAM" id="SSF52058">
    <property type="entry name" value="L domain-like"/>
    <property type="match status" value="1"/>
</dbReference>
<dbReference type="Gene3D" id="1.10.510.10">
    <property type="entry name" value="Transferase(Phosphotransferase) domain 1"/>
    <property type="match status" value="1"/>
</dbReference>
<evidence type="ECO:0000259" key="15">
    <source>
        <dbReference type="PROSITE" id="PS50011"/>
    </source>
</evidence>
<keyword evidence="9 13" id="KW-1133">Transmembrane helix</keyword>
<dbReference type="InterPro" id="IPR001611">
    <property type="entry name" value="Leu-rich_rpt"/>
</dbReference>
<evidence type="ECO:0000256" key="14">
    <source>
        <dbReference type="SAM" id="SignalP"/>
    </source>
</evidence>
<dbReference type="InterPro" id="IPR011009">
    <property type="entry name" value="Kinase-like_dom_sf"/>
</dbReference>
<protein>
    <submittedName>
        <fullName evidence="17">Probable LRR receptor-like serine/threonine-protein kinase At4g20940</fullName>
    </submittedName>
</protein>
<dbReference type="InterPro" id="IPR001245">
    <property type="entry name" value="Ser-Thr/Tyr_kinase_cat_dom"/>
</dbReference>
<sequence>MQFTILFLFIWVGGISGDSDFDALVEFRKGIQEDPSGRIIDSWNPSSELDSFGCPINWYGVQCSAGRVSSIALGNVGLVGNISFSALTKMSMLQNLSLSNNQLIGVLPPEMGLISSLELLDLSNNLFSGPIPAQLTKLVNLVYLNLSSNSFSGVLPPGFQNFRKLKYLDLQGNNFSGKVDEVFAELQGLVDIDFSRNQFSGSLKSISDDSAITSSLRYLNVSHNGLSGELFLKGSVPLFDSLEVFDVSFNQLSGNVPSFNFIVSLRILRLRENQFSGSLPEALFRETSMVLTELDLSCNQLTGPIKRVTSITLKSLNLSFNNLSGSLPITVGSCAVIDLSNNMLSGNLSVIRAWGNYVEVIDLSSNGLTGILPNETSQFLRLASFNVSNNLLTGELPPVIGTYPELSAIDLSLNQLYGPLPSTLFTSVRLSILNLSGNSFTGTIPFPDGEGALPYSSLTYLDLSKNSLSGPLPPEIGRLSGLKLLNIGKNNFSGQIPKEIGLLQNLQYVDLSSNELDGTIPSGFTDGLVGFNVSYNNLSGNVPNNLLKFPYSSFHPGNELLIFPSSPPSNVSDLPYKGRKHDRQMKHTLQYVLIGCAFACFVLIIVLVIIHRRISGQKRRGSATDKTNSTITRCVEGQKSIEPPPAANQDQYEQGDVSLPPKTDTGESSAKAELFDRPTVSKLPQKDYEKASTSHFAFSPPPDPSVHQHPSILRVYSPDKLAGDLHLFNSSLVFTAEELSQAPAEIIGRSCHGTSYKATLENGHVLIVKWLKEGLAKSKKEFGREVKKLGNIKHQNLVSLRGYYWGPREHERILISDYIDAVSLTTYLCNFRERNLSPLSLPQRLNIAIDIARCLNYLHNEMAIPHGNLKSSNILIQNVPLPNALVTDYSLHRLMTPAGMAEQVLNAGALGYRPPEFASTNKPCPSIKSDVYAFGVVLLELLTGKSAGEIVSESPGVVDLIDWARLLASEDRAFECFDRLLLEAGSSESSSKVLEDLLRVALRCIRSASERPEIETVFEDLSALSS</sequence>
<keyword evidence="8" id="KW-0067">ATP-binding</keyword>
<dbReference type="AlphaFoldDB" id="A0A6P5GRZ7"/>
<reference evidence="16" key="1">
    <citation type="journal article" date="2015" name="Nat. Genet.">
        <title>The pineapple genome and the evolution of CAM photosynthesis.</title>
        <authorList>
            <person name="Ming R."/>
            <person name="VanBuren R."/>
            <person name="Wai C.M."/>
            <person name="Tang H."/>
            <person name="Schatz M.C."/>
            <person name="Bowers J.E."/>
            <person name="Lyons E."/>
            <person name="Wang M.L."/>
            <person name="Chen J."/>
            <person name="Biggers E."/>
            <person name="Zhang J."/>
            <person name="Huang L."/>
            <person name="Zhang L."/>
            <person name="Miao W."/>
            <person name="Zhang J."/>
            <person name="Ye Z."/>
            <person name="Miao C."/>
            <person name="Lin Z."/>
            <person name="Wang H."/>
            <person name="Zhou H."/>
            <person name="Yim W.C."/>
            <person name="Priest H.D."/>
            <person name="Zheng C."/>
            <person name="Woodhouse M."/>
            <person name="Edger P.P."/>
            <person name="Guyot R."/>
            <person name="Guo H.B."/>
            <person name="Guo H."/>
            <person name="Zheng G."/>
            <person name="Singh R."/>
            <person name="Sharma A."/>
            <person name="Min X."/>
            <person name="Zheng Y."/>
            <person name="Lee H."/>
            <person name="Gurtowski J."/>
            <person name="Sedlazeck F.J."/>
            <person name="Harkess A."/>
            <person name="McKain M.R."/>
            <person name="Liao Z."/>
            <person name="Fang J."/>
            <person name="Liu J."/>
            <person name="Zhang X."/>
            <person name="Zhang Q."/>
            <person name="Hu W."/>
            <person name="Qin Y."/>
            <person name="Wang K."/>
            <person name="Chen L.Y."/>
            <person name="Shirley N."/>
            <person name="Lin Y.R."/>
            <person name="Liu L.Y."/>
            <person name="Hernandez A.G."/>
            <person name="Wright C.L."/>
            <person name="Bulone V."/>
            <person name="Tuskan G.A."/>
            <person name="Heath K."/>
            <person name="Zee F."/>
            <person name="Moore P.H."/>
            <person name="Sunkar R."/>
            <person name="Leebens-Mack J.H."/>
            <person name="Mockler T."/>
            <person name="Bennetzen J.L."/>
            <person name="Freeling M."/>
            <person name="Sankoff D."/>
            <person name="Paterson A.H."/>
            <person name="Zhu X."/>
            <person name="Yang X."/>
            <person name="Smith J.A."/>
            <person name="Cushman J.C."/>
            <person name="Paull R.E."/>
            <person name="Yu Q."/>
        </authorList>
    </citation>
    <scope>NUCLEOTIDE SEQUENCE [LARGE SCALE GENOMIC DNA]</scope>
    <source>
        <strain evidence="16">cv. F153</strain>
    </source>
</reference>
<dbReference type="Gene3D" id="3.30.200.20">
    <property type="entry name" value="Phosphorylase Kinase, domain 1"/>
    <property type="match status" value="1"/>
</dbReference>
<dbReference type="SUPFAM" id="SSF56112">
    <property type="entry name" value="Protein kinase-like (PK-like)"/>
    <property type="match status" value="1"/>
</dbReference>
<reference evidence="17" key="2">
    <citation type="submission" date="2025-08" db="UniProtKB">
        <authorList>
            <consortium name="RefSeq"/>
        </authorList>
    </citation>
    <scope>IDENTIFICATION</scope>
    <source>
        <tissue evidence="17">Leaf</tissue>
    </source>
</reference>
<organism evidence="16 17">
    <name type="scientific">Ananas comosus</name>
    <name type="common">Pineapple</name>
    <name type="synonym">Ananas ananas</name>
    <dbReference type="NCBI Taxonomy" id="4615"/>
    <lineage>
        <taxon>Eukaryota</taxon>
        <taxon>Viridiplantae</taxon>
        <taxon>Streptophyta</taxon>
        <taxon>Embryophyta</taxon>
        <taxon>Tracheophyta</taxon>
        <taxon>Spermatophyta</taxon>
        <taxon>Magnoliopsida</taxon>
        <taxon>Liliopsida</taxon>
        <taxon>Poales</taxon>
        <taxon>Bromeliaceae</taxon>
        <taxon>Bromelioideae</taxon>
        <taxon>Ananas</taxon>
    </lineage>
</organism>
<dbReference type="Gramene" id="Aco001720.1.mrna1">
    <property type="protein sequence ID" value="Aco001720.1.mrna1"/>
    <property type="gene ID" value="Aco001720.1.path1"/>
</dbReference>
<dbReference type="GeneID" id="109724042"/>
<dbReference type="OrthoDB" id="4062651at2759"/>
<dbReference type="PROSITE" id="PS50011">
    <property type="entry name" value="PROTEIN_KINASE_DOM"/>
    <property type="match status" value="1"/>
</dbReference>
<feature type="transmembrane region" description="Helical" evidence="13">
    <location>
        <begin position="589"/>
        <end position="610"/>
    </location>
</feature>
<feature type="signal peptide" evidence="14">
    <location>
        <begin position="1"/>
        <end position="17"/>
    </location>
</feature>
<evidence type="ECO:0000256" key="7">
    <source>
        <dbReference type="ARBA" id="ARBA00022741"/>
    </source>
</evidence>
<evidence type="ECO:0000256" key="6">
    <source>
        <dbReference type="ARBA" id="ARBA00022737"/>
    </source>
</evidence>
<evidence type="ECO:0000256" key="1">
    <source>
        <dbReference type="ARBA" id="ARBA00004167"/>
    </source>
</evidence>
<name>A0A6P5GRZ7_ANACO</name>
<keyword evidence="4 13" id="KW-0812">Transmembrane</keyword>
<evidence type="ECO:0000256" key="4">
    <source>
        <dbReference type="ARBA" id="ARBA00022692"/>
    </source>
</evidence>
<feature type="domain" description="Protein kinase" evidence="15">
    <location>
        <begin position="741"/>
        <end position="1024"/>
    </location>
</feature>
<dbReference type="GO" id="GO:0016020">
    <property type="term" value="C:membrane"/>
    <property type="evidence" value="ECO:0007669"/>
    <property type="project" value="UniProtKB-SubCell"/>
</dbReference>
<evidence type="ECO:0000313" key="16">
    <source>
        <dbReference type="Proteomes" id="UP000515123"/>
    </source>
</evidence>
<keyword evidence="10 13" id="KW-0472">Membrane</keyword>
<dbReference type="GO" id="GO:0005524">
    <property type="term" value="F:ATP binding"/>
    <property type="evidence" value="ECO:0007669"/>
    <property type="project" value="UniProtKB-KW"/>
</dbReference>
<keyword evidence="5 14" id="KW-0732">Signal</keyword>
<keyword evidence="2" id="KW-0597">Phosphoprotein</keyword>
<keyword evidence="7" id="KW-0547">Nucleotide-binding</keyword>
<dbReference type="GO" id="GO:0004672">
    <property type="term" value="F:protein kinase activity"/>
    <property type="evidence" value="ECO:0007669"/>
    <property type="project" value="InterPro"/>
</dbReference>
<keyword evidence="16" id="KW-1185">Reference proteome</keyword>
<keyword evidence="11" id="KW-0675">Receptor</keyword>
<feature type="region of interest" description="Disordered" evidence="12">
    <location>
        <begin position="617"/>
        <end position="676"/>
    </location>
</feature>
<evidence type="ECO:0000256" key="2">
    <source>
        <dbReference type="ARBA" id="ARBA00022553"/>
    </source>
</evidence>
<dbReference type="Pfam" id="PF13516">
    <property type="entry name" value="LRR_6"/>
    <property type="match status" value="1"/>
</dbReference>
<evidence type="ECO:0000256" key="10">
    <source>
        <dbReference type="ARBA" id="ARBA00023136"/>
    </source>
</evidence>
<dbReference type="Pfam" id="PF00560">
    <property type="entry name" value="LRR_1"/>
    <property type="match status" value="6"/>
</dbReference>
<dbReference type="FunFam" id="3.80.10.10:FF:000095">
    <property type="entry name" value="LRR receptor-like serine/threonine-protein kinase GSO1"/>
    <property type="match status" value="2"/>
</dbReference>
<evidence type="ECO:0000313" key="17">
    <source>
        <dbReference type="RefSeq" id="XP_020108255.1"/>
    </source>
</evidence>
<keyword evidence="6" id="KW-0677">Repeat</keyword>
<dbReference type="PANTHER" id="PTHR48003:SF3">
    <property type="entry name" value="LEUCINE-RICH REPEAT PROTEIN KINASE FAMILY PROTEIN"/>
    <property type="match status" value="1"/>
</dbReference>
<dbReference type="FunFam" id="3.30.200.20:FF:000486">
    <property type="entry name" value="Leucine-rich repeat receptor-like protein kinase"/>
    <property type="match status" value="1"/>
</dbReference>
<dbReference type="SUPFAM" id="SSF52047">
    <property type="entry name" value="RNI-like"/>
    <property type="match status" value="1"/>
</dbReference>
<accession>A0A6P5GRZ7</accession>
<evidence type="ECO:0000256" key="13">
    <source>
        <dbReference type="SAM" id="Phobius"/>
    </source>
</evidence>
<evidence type="ECO:0000256" key="5">
    <source>
        <dbReference type="ARBA" id="ARBA00022729"/>
    </source>
</evidence>
<proteinExistence type="predicted"/>
<evidence type="ECO:0000256" key="11">
    <source>
        <dbReference type="ARBA" id="ARBA00023170"/>
    </source>
</evidence>
<dbReference type="InterPro" id="IPR013210">
    <property type="entry name" value="LRR_N_plant-typ"/>
</dbReference>
<keyword evidence="3" id="KW-0433">Leucine-rich repeat</keyword>
<gene>
    <name evidence="17" type="primary">LOC109724042</name>
</gene>
<dbReference type="Gene3D" id="3.80.10.10">
    <property type="entry name" value="Ribonuclease Inhibitor"/>
    <property type="match status" value="3"/>
</dbReference>
<dbReference type="Pfam" id="PF13855">
    <property type="entry name" value="LRR_8"/>
    <property type="match status" value="1"/>
</dbReference>
<evidence type="ECO:0000256" key="3">
    <source>
        <dbReference type="ARBA" id="ARBA00022614"/>
    </source>
</evidence>
<dbReference type="InterPro" id="IPR053059">
    <property type="entry name" value="Inactive_SerThr-Kinase_ABA"/>
</dbReference>
<dbReference type="InterPro" id="IPR003591">
    <property type="entry name" value="Leu-rich_rpt_typical-subtyp"/>
</dbReference>